<keyword evidence="3" id="KW-1185">Reference proteome</keyword>
<proteinExistence type="predicted"/>
<protein>
    <submittedName>
        <fullName evidence="2">Oxidoreductase</fullName>
    </submittedName>
</protein>
<dbReference type="EMBL" id="BAUT01000028">
    <property type="protein sequence ID" value="GAE26602.1"/>
    <property type="molecule type" value="Genomic_DNA"/>
</dbReference>
<organism evidence="2 3">
    <name type="scientific">Halalkalibacter wakoensis JCM 9140</name>
    <dbReference type="NCBI Taxonomy" id="1236970"/>
    <lineage>
        <taxon>Bacteria</taxon>
        <taxon>Bacillati</taxon>
        <taxon>Bacillota</taxon>
        <taxon>Bacilli</taxon>
        <taxon>Bacillales</taxon>
        <taxon>Bacillaceae</taxon>
        <taxon>Halalkalibacter</taxon>
    </lineage>
</organism>
<evidence type="ECO:0000256" key="1">
    <source>
        <dbReference type="SAM" id="MobiDB-lite"/>
    </source>
</evidence>
<feature type="region of interest" description="Disordered" evidence="1">
    <location>
        <begin position="1"/>
        <end position="21"/>
    </location>
</feature>
<comment type="caution">
    <text evidence="2">The sequence shown here is derived from an EMBL/GenBank/DDBJ whole genome shotgun (WGS) entry which is preliminary data.</text>
</comment>
<evidence type="ECO:0000313" key="2">
    <source>
        <dbReference type="EMBL" id="GAE26602.1"/>
    </source>
</evidence>
<dbReference type="STRING" id="1236970.JCM9140_2686"/>
<sequence>MPNYNDHQSHHQHMSNDHQKLDQIKHVQQMFENNKQEHPYPLYPNYGKIVRNEEIPLNVPEQRQLRHPGVEDSWYRNQS</sequence>
<dbReference type="AlphaFoldDB" id="W4Q3P4"/>
<evidence type="ECO:0000313" key="3">
    <source>
        <dbReference type="Proteomes" id="UP000018890"/>
    </source>
</evidence>
<gene>
    <name evidence="2" type="ORF">JCM9140_2686</name>
</gene>
<dbReference type="Proteomes" id="UP000018890">
    <property type="component" value="Unassembled WGS sequence"/>
</dbReference>
<reference evidence="2" key="1">
    <citation type="journal article" date="2014" name="Genome Announc.">
        <title>Draft Genome Sequences of Three Alkaliphilic Bacillus Strains, Bacillus wakoensis JCM 9140T, Bacillus akibai JCM 9157T, and Bacillus hemicellulosilyticus JCM 9152T.</title>
        <authorList>
            <person name="Yuki M."/>
            <person name="Oshima K."/>
            <person name="Suda W."/>
            <person name="Oshida Y."/>
            <person name="Kitamura K."/>
            <person name="Iida T."/>
            <person name="Hattori M."/>
            <person name="Ohkuma M."/>
        </authorList>
    </citation>
    <scope>NUCLEOTIDE SEQUENCE [LARGE SCALE GENOMIC DNA]</scope>
    <source>
        <strain evidence="2">JCM 9140</strain>
    </source>
</reference>
<name>W4Q3P4_9BACI</name>
<accession>W4Q3P4</accession>